<sequence length="157" mass="17499">MIIRKGKPGDEEIILALIQQKAEFDRSMKGFDGEISTDVTAIKNTITSSTPFAAVLLAESNNRVIGFALYHFRYSSFKGQPSIWLDDLLVISSNRSKGVGQELMKALQLEANLINASHIAWTASPNNKRGIDFYIRIGANIDRYEGERPFFSLELSA</sequence>
<reference evidence="4 5" key="1">
    <citation type="submission" date="2020-06" db="EMBL/GenBank/DDBJ databases">
        <authorList>
            <person name="Duchaud E."/>
        </authorList>
    </citation>
    <scope>NUCLEOTIDE SEQUENCE [LARGE SCALE GENOMIC DNA]</scope>
    <source>
        <strain evidence="4">Alteromonas fortis</strain>
    </source>
</reference>
<dbReference type="AlphaFoldDB" id="A0A6T9XVQ6"/>
<gene>
    <name evidence="4" type="ORF">ALFOR1_10529</name>
</gene>
<feature type="domain" description="N-acetyltransferase" evidence="3">
    <location>
        <begin position="1"/>
        <end position="157"/>
    </location>
</feature>
<dbReference type="InterPro" id="IPR051016">
    <property type="entry name" value="Diverse_Substrate_AcTransf"/>
</dbReference>
<dbReference type="Pfam" id="PF00583">
    <property type="entry name" value="Acetyltransf_1"/>
    <property type="match status" value="1"/>
</dbReference>
<evidence type="ECO:0000256" key="1">
    <source>
        <dbReference type="ARBA" id="ARBA00022679"/>
    </source>
</evidence>
<dbReference type="EMBL" id="LR812090">
    <property type="protein sequence ID" value="CAB9492564.1"/>
    <property type="molecule type" value="Genomic_DNA"/>
</dbReference>
<dbReference type="Proteomes" id="UP000509458">
    <property type="component" value="Chromosome"/>
</dbReference>
<dbReference type="PANTHER" id="PTHR10545">
    <property type="entry name" value="DIAMINE N-ACETYLTRANSFERASE"/>
    <property type="match status" value="1"/>
</dbReference>
<evidence type="ECO:0000313" key="4">
    <source>
        <dbReference type="EMBL" id="CAB9492564.1"/>
    </source>
</evidence>
<dbReference type="RefSeq" id="WP_179982261.1">
    <property type="nucleotide sequence ID" value="NZ_LR812090.1"/>
</dbReference>
<proteinExistence type="predicted"/>
<evidence type="ECO:0000313" key="5">
    <source>
        <dbReference type="Proteomes" id="UP000509458"/>
    </source>
</evidence>
<dbReference type="PANTHER" id="PTHR10545:SF29">
    <property type="entry name" value="GH14572P-RELATED"/>
    <property type="match status" value="1"/>
</dbReference>
<dbReference type="PROSITE" id="PS51186">
    <property type="entry name" value="GNAT"/>
    <property type="match status" value="1"/>
</dbReference>
<keyword evidence="1 4" id="KW-0808">Transferase</keyword>
<organism evidence="4 5">
    <name type="scientific">Alteromonas macleodii</name>
    <name type="common">Pseudoalteromonas macleodii</name>
    <dbReference type="NCBI Taxonomy" id="28108"/>
    <lineage>
        <taxon>Bacteria</taxon>
        <taxon>Pseudomonadati</taxon>
        <taxon>Pseudomonadota</taxon>
        <taxon>Gammaproteobacteria</taxon>
        <taxon>Alteromonadales</taxon>
        <taxon>Alteromonadaceae</taxon>
        <taxon>Alteromonas/Salinimonas group</taxon>
        <taxon>Alteromonas</taxon>
    </lineage>
</organism>
<dbReference type="SUPFAM" id="SSF55729">
    <property type="entry name" value="Acyl-CoA N-acyltransferases (Nat)"/>
    <property type="match status" value="1"/>
</dbReference>
<dbReference type="InterPro" id="IPR016181">
    <property type="entry name" value="Acyl_CoA_acyltransferase"/>
</dbReference>
<name>A0A6T9XVQ6_ALTMA</name>
<evidence type="ECO:0000259" key="3">
    <source>
        <dbReference type="PROSITE" id="PS51186"/>
    </source>
</evidence>
<dbReference type="InterPro" id="IPR000182">
    <property type="entry name" value="GNAT_dom"/>
</dbReference>
<evidence type="ECO:0000256" key="2">
    <source>
        <dbReference type="ARBA" id="ARBA00023315"/>
    </source>
</evidence>
<keyword evidence="2" id="KW-0012">Acyltransferase</keyword>
<protein>
    <submittedName>
        <fullName evidence="4">GNAT family acetyltransferase</fullName>
    </submittedName>
</protein>
<dbReference type="Gene3D" id="3.40.630.30">
    <property type="match status" value="1"/>
</dbReference>
<accession>A0A6T9XVQ6</accession>
<dbReference type="CDD" id="cd04301">
    <property type="entry name" value="NAT_SF"/>
    <property type="match status" value="1"/>
</dbReference>
<dbReference type="GO" id="GO:0008080">
    <property type="term" value="F:N-acetyltransferase activity"/>
    <property type="evidence" value="ECO:0007669"/>
    <property type="project" value="UniProtKB-ARBA"/>
</dbReference>